<dbReference type="KEGG" id="aym:YM304_01190"/>
<dbReference type="OrthoDB" id="4464491at2"/>
<keyword evidence="1" id="KW-0732">Signal</keyword>
<gene>
    <name evidence="2" type="ORF">YM304_01190</name>
</gene>
<evidence type="ECO:0000313" key="2">
    <source>
        <dbReference type="EMBL" id="BAN00433.1"/>
    </source>
</evidence>
<keyword evidence="3" id="KW-1185">Reference proteome</keyword>
<protein>
    <submittedName>
        <fullName evidence="2">Uncharacterized protein</fullName>
    </submittedName>
</protein>
<dbReference type="Proteomes" id="UP000011863">
    <property type="component" value="Chromosome"/>
</dbReference>
<dbReference type="AlphaFoldDB" id="A0A6C7E091"/>
<reference evidence="2 3" key="1">
    <citation type="journal article" date="2013" name="Int. J. Syst. Evol. Microbiol.">
        <title>Ilumatobacter nonamiense sp. nov. and Ilumatobacter coccineum sp. nov., isolated from seashore sand.</title>
        <authorList>
            <person name="Matsumoto A."/>
            <person name="Kasai H."/>
            <person name="Matsuo Y."/>
            <person name="Shizuri Y."/>
            <person name="Ichikawa N."/>
            <person name="Fujita N."/>
            <person name="Omura S."/>
            <person name="Takahashi Y."/>
        </authorList>
    </citation>
    <scope>NUCLEOTIDE SEQUENCE [LARGE SCALE GENOMIC DNA]</scope>
    <source>
        <strain evidence="3">NBRC 103263 / KCTC 29153 / YM16-304</strain>
    </source>
</reference>
<evidence type="ECO:0000256" key="1">
    <source>
        <dbReference type="SAM" id="SignalP"/>
    </source>
</evidence>
<feature type="chain" id="PRO_5025357212" evidence="1">
    <location>
        <begin position="24"/>
        <end position="188"/>
    </location>
</feature>
<proteinExistence type="predicted"/>
<accession>A0A6C7E091</accession>
<dbReference type="RefSeq" id="WP_015439681.1">
    <property type="nucleotide sequence ID" value="NC_020520.1"/>
</dbReference>
<organism evidence="2 3">
    <name type="scientific">Ilumatobacter coccineus (strain NBRC 103263 / KCTC 29153 / YM16-304)</name>
    <dbReference type="NCBI Taxonomy" id="1313172"/>
    <lineage>
        <taxon>Bacteria</taxon>
        <taxon>Bacillati</taxon>
        <taxon>Actinomycetota</taxon>
        <taxon>Acidimicrobiia</taxon>
        <taxon>Acidimicrobiales</taxon>
        <taxon>Ilumatobacteraceae</taxon>
        <taxon>Ilumatobacter</taxon>
    </lineage>
</organism>
<name>A0A6C7E091_ILUCY</name>
<feature type="signal peptide" evidence="1">
    <location>
        <begin position="1"/>
        <end position="23"/>
    </location>
</feature>
<sequence>MPRISRALAAIALAFAMSGCIGATDRADFDAEVRARGGGLTSAWIAEALDLVAAEVSVSPTSEMQLLTLSINPPNRSMSATARRGDEPSFADSVVVSQGNVVAVSPIQNADRAPLDEVTFTVGEVALSDIESVGDEALREFGETDGFIDAITITLNNGEPVMAMSLSSARRTATARFEADGTFIEVLR</sequence>
<dbReference type="EMBL" id="AP012057">
    <property type="protein sequence ID" value="BAN00433.1"/>
    <property type="molecule type" value="Genomic_DNA"/>
</dbReference>
<dbReference type="PROSITE" id="PS51257">
    <property type="entry name" value="PROKAR_LIPOPROTEIN"/>
    <property type="match status" value="1"/>
</dbReference>
<evidence type="ECO:0000313" key="3">
    <source>
        <dbReference type="Proteomes" id="UP000011863"/>
    </source>
</evidence>